<organism evidence="2 3">
    <name type="scientific">Strongylus vulgaris</name>
    <name type="common">Blood worm</name>
    <dbReference type="NCBI Taxonomy" id="40348"/>
    <lineage>
        <taxon>Eukaryota</taxon>
        <taxon>Metazoa</taxon>
        <taxon>Ecdysozoa</taxon>
        <taxon>Nematoda</taxon>
        <taxon>Chromadorea</taxon>
        <taxon>Rhabditida</taxon>
        <taxon>Rhabditina</taxon>
        <taxon>Rhabditomorpha</taxon>
        <taxon>Strongyloidea</taxon>
        <taxon>Strongylidae</taxon>
        <taxon>Strongylus</taxon>
    </lineage>
</organism>
<keyword evidence="1" id="KW-0472">Membrane</keyword>
<sequence>MLTELNKYPDGPPGSERYEWRWATSDPNANRNLVLFTRLLFIYMVIFALVTFVQVVAEPFFDVREYTEKQREVSREEDTVKQSKPRVHFEFINEPPTYTEPWRDVVSSYPSSDFIETTYAPVVEPAHSLDAPQLPAN</sequence>
<dbReference type="OrthoDB" id="376357at2759"/>
<protein>
    <submittedName>
        <fullName evidence="2">Uncharacterized protein</fullName>
    </submittedName>
</protein>
<gene>
    <name evidence="2" type="ORF">SVUK_LOCUS3201</name>
</gene>
<accession>A0A3P7IK44</accession>
<keyword evidence="1" id="KW-1133">Transmembrane helix</keyword>
<dbReference type="EMBL" id="UYYB01008058">
    <property type="protein sequence ID" value="VDM68203.1"/>
    <property type="molecule type" value="Genomic_DNA"/>
</dbReference>
<keyword evidence="3" id="KW-1185">Reference proteome</keyword>
<reference evidence="2 3" key="1">
    <citation type="submission" date="2018-11" db="EMBL/GenBank/DDBJ databases">
        <authorList>
            <consortium name="Pathogen Informatics"/>
        </authorList>
    </citation>
    <scope>NUCLEOTIDE SEQUENCE [LARGE SCALE GENOMIC DNA]</scope>
</reference>
<name>A0A3P7IK44_STRVU</name>
<proteinExistence type="predicted"/>
<keyword evidence="1" id="KW-0812">Transmembrane</keyword>
<dbReference type="AlphaFoldDB" id="A0A3P7IK44"/>
<dbReference type="Proteomes" id="UP000270094">
    <property type="component" value="Unassembled WGS sequence"/>
</dbReference>
<evidence type="ECO:0000313" key="2">
    <source>
        <dbReference type="EMBL" id="VDM68203.1"/>
    </source>
</evidence>
<evidence type="ECO:0000313" key="3">
    <source>
        <dbReference type="Proteomes" id="UP000270094"/>
    </source>
</evidence>
<evidence type="ECO:0000256" key="1">
    <source>
        <dbReference type="SAM" id="Phobius"/>
    </source>
</evidence>
<feature type="transmembrane region" description="Helical" evidence="1">
    <location>
        <begin position="40"/>
        <end position="61"/>
    </location>
</feature>